<dbReference type="AlphaFoldDB" id="A0AAN8FMF3"/>
<keyword evidence="2" id="KW-1185">Reference proteome</keyword>
<sequence length="147" mass="16441">MDDENGSRATSLLCISSGGSSNLINAIDEREIHGKKKSASGRFRAKITLSKLKCVSSYPHYNFKKSEWEERTLSREPGEFLGAHGFVMGLSSDSAYLVMLRANSSGPKVVIFFLLLSPEVAAHRNHILIPDFGNSMRFRIYFHPSHH</sequence>
<organism evidence="1 2">
    <name type="scientific">Trichostrongylus colubriformis</name>
    <name type="common">Black scour worm</name>
    <dbReference type="NCBI Taxonomy" id="6319"/>
    <lineage>
        <taxon>Eukaryota</taxon>
        <taxon>Metazoa</taxon>
        <taxon>Ecdysozoa</taxon>
        <taxon>Nematoda</taxon>
        <taxon>Chromadorea</taxon>
        <taxon>Rhabditida</taxon>
        <taxon>Rhabditina</taxon>
        <taxon>Rhabditomorpha</taxon>
        <taxon>Strongyloidea</taxon>
        <taxon>Trichostrongylidae</taxon>
        <taxon>Trichostrongylus</taxon>
    </lineage>
</organism>
<proteinExistence type="predicted"/>
<protein>
    <submittedName>
        <fullName evidence="1">Uncharacterized protein</fullName>
    </submittedName>
</protein>
<dbReference type="EMBL" id="WIXE01016502">
    <property type="protein sequence ID" value="KAK5972595.1"/>
    <property type="molecule type" value="Genomic_DNA"/>
</dbReference>
<gene>
    <name evidence="1" type="ORF">GCK32_008773</name>
</gene>
<dbReference type="Proteomes" id="UP001331761">
    <property type="component" value="Unassembled WGS sequence"/>
</dbReference>
<reference evidence="1 2" key="1">
    <citation type="submission" date="2019-10" db="EMBL/GenBank/DDBJ databases">
        <title>Assembly and Annotation for the nematode Trichostrongylus colubriformis.</title>
        <authorList>
            <person name="Martin J."/>
        </authorList>
    </citation>
    <scope>NUCLEOTIDE SEQUENCE [LARGE SCALE GENOMIC DNA]</scope>
    <source>
        <strain evidence="1">G859</strain>
        <tissue evidence="1">Whole worm</tissue>
    </source>
</reference>
<name>A0AAN8FMF3_TRICO</name>
<accession>A0AAN8FMF3</accession>
<feature type="non-terminal residue" evidence="1">
    <location>
        <position position="147"/>
    </location>
</feature>
<evidence type="ECO:0000313" key="2">
    <source>
        <dbReference type="Proteomes" id="UP001331761"/>
    </source>
</evidence>
<evidence type="ECO:0000313" key="1">
    <source>
        <dbReference type="EMBL" id="KAK5972595.1"/>
    </source>
</evidence>
<comment type="caution">
    <text evidence="1">The sequence shown here is derived from an EMBL/GenBank/DDBJ whole genome shotgun (WGS) entry which is preliminary data.</text>
</comment>